<evidence type="ECO:0000313" key="9">
    <source>
        <dbReference type="Ensembl" id="ENSOMYP00000078724.2"/>
    </source>
</evidence>
<keyword evidence="10" id="KW-1185">Reference proteome</keyword>
<protein>
    <recommendedName>
        <fullName evidence="4">U3 small nucleolar RNA-associated protein 25 homolog</fullName>
    </recommendedName>
    <alternativeName>
        <fullName evidence="5">UTP25 small subunit processor component</fullName>
    </alternativeName>
</protein>
<dbReference type="InterPro" id="IPR027417">
    <property type="entry name" value="P-loop_NTPase"/>
</dbReference>
<feature type="compositionally biased region" description="Acidic residues" evidence="6">
    <location>
        <begin position="110"/>
        <end position="120"/>
    </location>
</feature>
<comment type="similarity">
    <text evidence="2">Belongs to the UTP25 family.</text>
</comment>
<feature type="domain" description="UTP25 C-terminal" evidence="7">
    <location>
        <begin position="620"/>
        <end position="803"/>
    </location>
</feature>
<dbReference type="GO" id="GO:0019843">
    <property type="term" value="F:rRNA binding"/>
    <property type="evidence" value="ECO:0007669"/>
    <property type="project" value="TreeGrafter"/>
</dbReference>
<dbReference type="GO" id="GO:0000462">
    <property type="term" value="P:maturation of SSU-rRNA from tricistronic rRNA transcript (SSU-rRNA, 5.8S rRNA, LSU-rRNA)"/>
    <property type="evidence" value="ECO:0007669"/>
    <property type="project" value="TreeGrafter"/>
</dbReference>
<evidence type="ECO:0000256" key="4">
    <source>
        <dbReference type="ARBA" id="ARBA00024421"/>
    </source>
</evidence>
<feature type="compositionally biased region" description="Acidic residues" evidence="6">
    <location>
        <begin position="131"/>
        <end position="149"/>
    </location>
</feature>
<gene>
    <name evidence="9" type="primary">utp25</name>
</gene>
<feature type="region of interest" description="Disordered" evidence="6">
    <location>
        <begin position="380"/>
        <end position="402"/>
    </location>
</feature>
<dbReference type="InterPro" id="IPR053939">
    <property type="entry name" value="UTP25_C"/>
</dbReference>
<reference evidence="9" key="2">
    <citation type="submission" date="2025-08" db="UniProtKB">
        <authorList>
            <consortium name="Ensembl"/>
        </authorList>
    </citation>
    <scope>IDENTIFICATION</scope>
</reference>
<dbReference type="GO" id="GO:0034511">
    <property type="term" value="F:U3 snoRNA binding"/>
    <property type="evidence" value="ECO:0007669"/>
    <property type="project" value="InterPro"/>
</dbReference>
<evidence type="ECO:0000259" key="8">
    <source>
        <dbReference type="Pfam" id="PF22916"/>
    </source>
</evidence>
<accession>A0A8C7TG92</accession>
<evidence type="ECO:0000256" key="3">
    <source>
        <dbReference type="ARBA" id="ARBA00023242"/>
    </source>
</evidence>
<dbReference type="Ensembl" id="ENSOMYT00000085771.2">
    <property type="protein sequence ID" value="ENSOMYP00000078724.2"/>
    <property type="gene ID" value="ENSOMYG00000036412.2"/>
</dbReference>
<comment type="subcellular location">
    <subcellularLocation>
        <location evidence="1">Nucleus</location>
        <location evidence="1">Nucleolus</location>
    </subcellularLocation>
</comment>
<evidence type="ECO:0000256" key="2">
    <source>
        <dbReference type="ARBA" id="ARBA00009223"/>
    </source>
</evidence>
<keyword evidence="3" id="KW-0539">Nucleus</keyword>
<dbReference type="Proteomes" id="UP000694395">
    <property type="component" value="Chromosome 25"/>
</dbReference>
<evidence type="ECO:0000256" key="1">
    <source>
        <dbReference type="ARBA" id="ARBA00004604"/>
    </source>
</evidence>
<feature type="compositionally biased region" description="Basic and acidic residues" evidence="6">
    <location>
        <begin position="23"/>
        <end position="43"/>
    </location>
</feature>
<evidence type="ECO:0000313" key="10">
    <source>
        <dbReference type="Proteomes" id="UP000694395"/>
    </source>
</evidence>
<name>A0A8C7TG92_ONCMY</name>
<dbReference type="InterPro" id="IPR053940">
    <property type="entry name" value="UTP25_NTPase-like"/>
</dbReference>
<dbReference type="PANTHER" id="PTHR12933">
    <property type="entry name" value="ORF PROTEIN-RELATED"/>
    <property type="match status" value="1"/>
</dbReference>
<feature type="region of interest" description="Disordered" evidence="6">
    <location>
        <begin position="174"/>
        <end position="194"/>
    </location>
</feature>
<dbReference type="InterPro" id="IPR010678">
    <property type="entry name" value="UTP25"/>
</dbReference>
<dbReference type="SUPFAM" id="SSF52540">
    <property type="entry name" value="P-loop containing nucleoside triphosphate hydrolases"/>
    <property type="match status" value="1"/>
</dbReference>
<feature type="compositionally biased region" description="Acidic residues" evidence="6">
    <location>
        <begin position="87"/>
        <end position="104"/>
    </location>
</feature>
<dbReference type="AlphaFoldDB" id="A0A8C7TG92"/>
<reference evidence="9" key="3">
    <citation type="submission" date="2025-09" db="UniProtKB">
        <authorList>
            <consortium name="Ensembl"/>
        </authorList>
    </citation>
    <scope>IDENTIFICATION</scope>
</reference>
<sequence length="814" mass="92701">MGKRKQKNQIFNNLSKKQKKHLKEFGEEHPFHDIVTEKAEKTQILDLPDSPVQSCAESDEDEEPEHKSAYQKLLSTLSSPADHESEYESVDDDDDEEEDEEEVEEHLSEEGSDGDDEECQDAGNNLTLTPEEADEGEAGPNEGGEDAMENETAGGVEFEDKEHESQFCLENNFSGEGEQEGAESTAKQEDEEDSFKLHLDTEISEEDVKRITARTKAKAQVKVRPHLSELNLIFMCSCLFKFYGQHCVTSRHVHLHHPIPHTNHTQWPSLGTLLCSSPLEKFGPAGQEKDKRPLVLHKALETNWTSLNQTSNSKGAVEEVSPLQLELLSLMGSYRDVYFPESSPLTEGWQVRSAYCLHALNHVLKANSGVLGHNAQTRENQAADKAGGNKAGVEPQDEPRDQGLTRPKVLILVPFRDGALRVVQTLINLLETKGRKMDVSNKKRFKDEFGEEPVNTPPNLFRPDDYTAIFSGNIDDHFRIGVSILRRSIRLYAPFYSSDIIIASPLGLRTVLGVDGEAKRDYDFLSSIEILVVDQADVFLMQNWEHLLHVMKHLNLQPLDPHGVDFSRVRMWNLNNWAKYYRQTLMFSSIQDPQINNIISKHCFNYRGQVATKNMPITGSICQVLVQLPHVFQMINSNSFMDQDARFQFFVDKVLPQYRDSVMSHTLIYVPSYFDYVRLRNYMKKEEINFASICEYSTKSEVSRARHFFQKGDKQFILFTERFHFYKRYTIKGIKNLIFYGLPSYPHFYSEVCNMLQAGGQGEEASWTCTALYSRYDAQRLAAITGAQRAAQMLQSQKPAHLFVTGEEKGPMGP</sequence>
<feature type="region of interest" description="Disordered" evidence="6">
    <location>
        <begin position="1"/>
        <end position="152"/>
    </location>
</feature>
<proteinExistence type="inferred from homology"/>
<feature type="domain" description="UTP25 NTP hydrolase-like" evidence="8">
    <location>
        <begin position="334"/>
        <end position="610"/>
    </location>
</feature>
<evidence type="ECO:0000256" key="6">
    <source>
        <dbReference type="SAM" id="MobiDB-lite"/>
    </source>
</evidence>
<evidence type="ECO:0000256" key="5">
    <source>
        <dbReference type="ARBA" id="ARBA00032325"/>
    </source>
</evidence>
<evidence type="ECO:0000259" key="7">
    <source>
        <dbReference type="Pfam" id="PF06862"/>
    </source>
</evidence>
<dbReference type="GO" id="GO:0032040">
    <property type="term" value="C:small-subunit processome"/>
    <property type="evidence" value="ECO:0007669"/>
    <property type="project" value="TreeGrafter"/>
</dbReference>
<dbReference type="PANTHER" id="PTHR12933:SF0">
    <property type="entry name" value="U3 SMALL NUCLEOLAR RNA-ASSOCIATED PROTEIN 25 HOMOLOG"/>
    <property type="match status" value="1"/>
</dbReference>
<dbReference type="Pfam" id="PF06862">
    <property type="entry name" value="Utp25_C"/>
    <property type="match status" value="1"/>
</dbReference>
<reference evidence="9" key="1">
    <citation type="submission" date="2020-07" db="EMBL/GenBank/DDBJ databases">
        <title>A long reads based de novo assembly of the rainbow trout Arlee double haploid line genome.</title>
        <authorList>
            <person name="Gao G."/>
            <person name="Palti Y."/>
        </authorList>
    </citation>
    <scope>NUCLEOTIDE SEQUENCE [LARGE SCALE GENOMIC DNA]</scope>
</reference>
<organism evidence="9 10">
    <name type="scientific">Oncorhynchus mykiss</name>
    <name type="common">Rainbow trout</name>
    <name type="synonym">Salmo gairdneri</name>
    <dbReference type="NCBI Taxonomy" id="8022"/>
    <lineage>
        <taxon>Eukaryota</taxon>
        <taxon>Metazoa</taxon>
        <taxon>Chordata</taxon>
        <taxon>Craniata</taxon>
        <taxon>Vertebrata</taxon>
        <taxon>Euteleostomi</taxon>
        <taxon>Actinopterygii</taxon>
        <taxon>Neopterygii</taxon>
        <taxon>Teleostei</taxon>
        <taxon>Protacanthopterygii</taxon>
        <taxon>Salmoniformes</taxon>
        <taxon>Salmonidae</taxon>
        <taxon>Salmoninae</taxon>
        <taxon>Oncorhynchus</taxon>
    </lineage>
</organism>
<dbReference type="GeneTree" id="ENSGT00390000000709"/>
<dbReference type="Pfam" id="PF22916">
    <property type="entry name" value="UTP25_NTPase-like"/>
    <property type="match status" value="1"/>
</dbReference>
<dbReference type="Gene3D" id="3.40.50.300">
    <property type="entry name" value="P-loop containing nucleotide triphosphate hydrolases"/>
    <property type="match status" value="1"/>
</dbReference>